<organism evidence="3 4">
    <name type="scientific">Zunongwangia endophytica</name>
    <dbReference type="NCBI Taxonomy" id="1808945"/>
    <lineage>
        <taxon>Bacteria</taxon>
        <taxon>Pseudomonadati</taxon>
        <taxon>Bacteroidota</taxon>
        <taxon>Flavobacteriia</taxon>
        <taxon>Flavobacteriales</taxon>
        <taxon>Flavobacteriaceae</taxon>
        <taxon>Zunongwangia</taxon>
    </lineage>
</organism>
<dbReference type="InterPro" id="IPR012878">
    <property type="entry name" value="Beta-AFase-like_GH127_cat"/>
</dbReference>
<dbReference type="Gene3D" id="3.40.30.10">
    <property type="entry name" value="Glutaredoxin"/>
    <property type="match status" value="1"/>
</dbReference>
<evidence type="ECO:0000313" key="3">
    <source>
        <dbReference type="EMBL" id="MFC4028402.1"/>
    </source>
</evidence>
<dbReference type="InterPro" id="IPR004879">
    <property type="entry name" value="Ssp411-like_TRX"/>
</dbReference>
<comment type="caution">
    <text evidence="3">The sequence shown here is derived from an EMBL/GenBank/DDBJ whole genome shotgun (WGS) entry which is preliminary data.</text>
</comment>
<dbReference type="InterPro" id="IPR024705">
    <property type="entry name" value="Ssp411"/>
</dbReference>
<evidence type="ECO:0000259" key="1">
    <source>
        <dbReference type="Pfam" id="PF03190"/>
    </source>
</evidence>
<dbReference type="InterPro" id="IPR008928">
    <property type="entry name" value="6-hairpin_glycosidase_sf"/>
</dbReference>
<reference evidence="4" key="1">
    <citation type="journal article" date="2019" name="Int. J. Syst. Evol. Microbiol.">
        <title>The Global Catalogue of Microorganisms (GCM) 10K type strain sequencing project: providing services to taxonomists for standard genome sequencing and annotation.</title>
        <authorList>
            <consortium name="The Broad Institute Genomics Platform"/>
            <consortium name="The Broad Institute Genome Sequencing Center for Infectious Disease"/>
            <person name="Wu L."/>
            <person name="Ma J."/>
        </authorList>
    </citation>
    <scope>NUCLEOTIDE SEQUENCE [LARGE SCALE GENOMIC DNA]</scope>
    <source>
        <strain evidence="4">CECT 9128</strain>
    </source>
</reference>
<dbReference type="RefSeq" id="WP_290236425.1">
    <property type="nucleotide sequence ID" value="NZ_JAUFPZ010000002.1"/>
</dbReference>
<evidence type="ECO:0000313" key="4">
    <source>
        <dbReference type="Proteomes" id="UP001595793"/>
    </source>
</evidence>
<feature type="domain" description="Spermatogenesis-associated protein 20-like TRX" evidence="1">
    <location>
        <begin position="7"/>
        <end position="162"/>
    </location>
</feature>
<dbReference type="EMBL" id="JBHSAS010000009">
    <property type="protein sequence ID" value="MFC4028402.1"/>
    <property type="molecule type" value="Genomic_DNA"/>
</dbReference>
<gene>
    <name evidence="3" type="ORF">ACFOS1_13360</name>
</gene>
<dbReference type="Gene3D" id="1.50.10.10">
    <property type="match status" value="1"/>
</dbReference>
<dbReference type="PIRSF" id="PIRSF006402">
    <property type="entry name" value="UCP006402_thioredoxin"/>
    <property type="match status" value="1"/>
</dbReference>
<proteinExistence type="predicted"/>
<dbReference type="CDD" id="cd02955">
    <property type="entry name" value="SSP411"/>
    <property type="match status" value="1"/>
</dbReference>
<dbReference type="SUPFAM" id="SSF48208">
    <property type="entry name" value="Six-hairpin glycosidases"/>
    <property type="match status" value="1"/>
</dbReference>
<dbReference type="Gene3D" id="1.50.10.20">
    <property type="match status" value="1"/>
</dbReference>
<protein>
    <submittedName>
        <fullName evidence="3">Thioredoxin domain-containing protein</fullName>
    </submittedName>
</protein>
<dbReference type="InterPro" id="IPR036249">
    <property type="entry name" value="Thioredoxin-like_sf"/>
</dbReference>
<name>A0ABV8H8K1_9FLAO</name>
<keyword evidence="4" id="KW-1185">Reference proteome</keyword>
<dbReference type="Pfam" id="PF03190">
    <property type="entry name" value="Thioredox_DsbH"/>
    <property type="match status" value="1"/>
</dbReference>
<dbReference type="Pfam" id="PF07944">
    <property type="entry name" value="Beta-AFase-like_GH127_cat"/>
    <property type="match status" value="1"/>
</dbReference>
<sequence length="680" mass="78966">MESPQFTNDLINETSPYLLQHAHNPVDWRAWNKTALEEAKQSNKLIIISVGYSACHWCHVMEHESFEDHEVADIMNAHYISIKVDREERPDIDQVYMQAVQIMTGSGGWPMNIVALPDGRPVWGGTYFRKEQWISALRQIRQIYEKEPEQLTNYAEKLEKGLHRLNTLEIGENALEFSQERLKNFIEIWKPHLDVKLGGSRNAPKFMMPTNLDFLLRYSYQFKDEELENYVLHTLDKISFGGTFDHVDGGFSRYSVDARWHLPHFEKMLYDNAQLLSVYSKAYKLTSNPWYKEIIEKTANFIQNELTDTTGAFYSALDADSKNENGKQEEGAYYTWKAAELQELLISDYDLFASYFNINEKGYWENGNYILYKTEADKNFAEKHRISLEELQSKKQKWTDILSEARKKREKPGLDDKTLTSWNALTITGFVDAYAATGNLLFLEIATKNANFIIENQCNPDFRLYHSYKNGKSKINGYLEDYAFSIEAFIKLYEATFDEKWIDYAENWLQYSISNLYNDENGLFNFTSLDDDPLISTPIEFTDNVIPASNSAMANNLFRLSKLLGNLQYQDIAIKMLKIISEKIDSYPMGYSNWLHLYMSMSNPFYELAILGDKSMEYKTEIQKNYNPNLIISGSKTESALPLLSNRLVKEKTLLYLCEEGKCQLPDEDLRSILNKIALV</sequence>
<dbReference type="PANTHER" id="PTHR42899">
    <property type="entry name" value="SPERMATOGENESIS-ASSOCIATED PROTEIN 20"/>
    <property type="match status" value="1"/>
</dbReference>
<dbReference type="InterPro" id="IPR012341">
    <property type="entry name" value="6hp_glycosidase-like_sf"/>
</dbReference>
<dbReference type="PANTHER" id="PTHR42899:SF1">
    <property type="entry name" value="SPERMATOGENESIS-ASSOCIATED PROTEIN 20"/>
    <property type="match status" value="1"/>
</dbReference>
<dbReference type="SUPFAM" id="SSF52833">
    <property type="entry name" value="Thioredoxin-like"/>
    <property type="match status" value="1"/>
</dbReference>
<accession>A0ABV8H8K1</accession>
<feature type="domain" description="Non-reducing end beta-L-arabinofuranosidase-like GH127 catalytic" evidence="2">
    <location>
        <begin position="385"/>
        <end position="514"/>
    </location>
</feature>
<dbReference type="Proteomes" id="UP001595793">
    <property type="component" value="Unassembled WGS sequence"/>
</dbReference>
<evidence type="ECO:0000259" key="2">
    <source>
        <dbReference type="Pfam" id="PF07944"/>
    </source>
</evidence>